<keyword evidence="1" id="KW-1133">Transmembrane helix</keyword>
<dbReference type="EMBL" id="LBTJ01000003">
    <property type="protein sequence ID" value="KKQ38791.1"/>
    <property type="molecule type" value="Genomic_DNA"/>
</dbReference>
<organism evidence="2 3">
    <name type="scientific">Candidatus Roizmanbacteria bacterium GW2011_GWA2_37_7</name>
    <dbReference type="NCBI Taxonomy" id="1618481"/>
    <lineage>
        <taxon>Bacteria</taxon>
        <taxon>Candidatus Roizmaniibacteriota</taxon>
    </lineage>
</organism>
<reference evidence="2 3" key="1">
    <citation type="journal article" date="2015" name="Nature">
        <title>rRNA introns, odd ribosomes, and small enigmatic genomes across a large radiation of phyla.</title>
        <authorList>
            <person name="Brown C.T."/>
            <person name="Hug L.A."/>
            <person name="Thomas B.C."/>
            <person name="Sharon I."/>
            <person name="Castelle C.J."/>
            <person name="Singh A."/>
            <person name="Wilkins M.J."/>
            <person name="Williams K.H."/>
            <person name="Banfield J.F."/>
        </authorList>
    </citation>
    <scope>NUCLEOTIDE SEQUENCE [LARGE SCALE GENOMIC DNA]</scope>
</reference>
<sequence>MRFQTPVHLKEKLVRLIFFSIPSFSLAYFIDQYYILGKGWGFLLEWVK</sequence>
<evidence type="ECO:0000313" key="2">
    <source>
        <dbReference type="EMBL" id="KKQ38791.1"/>
    </source>
</evidence>
<proteinExistence type="predicted"/>
<feature type="transmembrane region" description="Helical" evidence="1">
    <location>
        <begin position="12"/>
        <end position="30"/>
    </location>
</feature>
<evidence type="ECO:0000313" key="3">
    <source>
        <dbReference type="Proteomes" id="UP000034471"/>
    </source>
</evidence>
<dbReference type="Proteomes" id="UP000034471">
    <property type="component" value="Unassembled WGS sequence"/>
</dbReference>
<keyword evidence="1" id="KW-0812">Transmembrane</keyword>
<protein>
    <submittedName>
        <fullName evidence="2">Uncharacterized protein</fullName>
    </submittedName>
</protein>
<dbReference type="AlphaFoldDB" id="A0A0G0KDX2"/>
<gene>
    <name evidence="2" type="ORF">US54_C0003G0019</name>
</gene>
<evidence type="ECO:0000256" key="1">
    <source>
        <dbReference type="SAM" id="Phobius"/>
    </source>
</evidence>
<comment type="caution">
    <text evidence="2">The sequence shown here is derived from an EMBL/GenBank/DDBJ whole genome shotgun (WGS) entry which is preliminary data.</text>
</comment>
<keyword evidence="1" id="KW-0472">Membrane</keyword>
<accession>A0A0G0KDX2</accession>
<name>A0A0G0KDX2_9BACT</name>